<organism evidence="3 4">
    <name type="scientific">Vitis vinifera</name>
    <name type="common">Grape</name>
    <dbReference type="NCBI Taxonomy" id="29760"/>
    <lineage>
        <taxon>Eukaryota</taxon>
        <taxon>Viridiplantae</taxon>
        <taxon>Streptophyta</taxon>
        <taxon>Embryophyta</taxon>
        <taxon>Tracheophyta</taxon>
        <taxon>Spermatophyta</taxon>
        <taxon>Magnoliopsida</taxon>
        <taxon>eudicotyledons</taxon>
        <taxon>Gunneridae</taxon>
        <taxon>Pentapetalae</taxon>
        <taxon>rosids</taxon>
        <taxon>Vitales</taxon>
        <taxon>Vitaceae</taxon>
        <taxon>Viteae</taxon>
        <taxon>Vitis</taxon>
    </lineage>
</organism>
<gene>
    <name evidence="3" type="ORF">VitviT2T_027836</name>
</gene>
<dbReference type="Proteomes" id="UP001227230">
    <property type="component" value="Chromosome 18"/>
</dbReference>
<dbReference type="PANTHER" id="PTHR47926:SF452">
    <property type="entry name" value="PENTATRICOPEPTIDE REPEAT-CONTAINING PROTEIN"/>
    <property type="match status" value="1"/>
</dbReference>
<evidence type="ECO:0008006" key="5">
    <source>
        <dbReference type="Google" id="ProtNLM"/>
    </source>
</evidence>
<keyword evidence="4" id="KW-1185">Reference proteome</keyword>
<keyword evidence="1" id="KW-0677">Repeat</keyword>
<dbReference type="NCBIfam" id="TIGR00756">
    <property type="entry name" value="PPR"/>
    <property type="match status" value="1"/>
</dbReference>
<dbReference type="InterPro" id="IPR046960">
    <property type="entry name" value="PPR_At4g14850-like_plant"/>
</dbReference>
<sequence length="101" mass="11208">MTEETNVRSDDFTFTSALAACAGLASMSHGKQIHAHLIRTRLYQDLVVDNALVNMYAKCGCIGYAYDIFNKMVHHNLVSWNTIIAGFGSHGLGERVVELFE</sequence>
<dbReference type="Gene3D" id="1.25.40.10">
    <property type="entry name" value="Tetratricopeptide repeat domain"/>
    <property type="match status" value="1"/>
</dbReference>
<feature type="repeat" description="PPR" evidence="2">
    <location>
        <begin position="45"/>
        <end position="79"/>
    </location>
</feature>
<dbReference type="Pfam" id="PF01535">
    <property type="entry name" value="PPR"/>
    <property type="match status" value="2"/>
</dbReference>
<dbReference type="EMBL" id="CP126665">
    <property type="protein sequence ID" value="WKA10256.1"/>
    <property type="molecule type" value="Genomic_DNA"/>
</dbReference>
<proteinExistence type="predicted"/>
<evidence type="ECO:0000256" key="1">
    <source>
        <dbReference type="ARBA" id="ARBA00022737"/>
    </source>
</evidence>
<name>A0ABY9DTH5_VITVI</name>
<evidence type="ECO:0000256" key="2">
    <source>
        <dbReference type="PROSITE-ProRule" id="PRU00708"/>
    </source>
</evidence>
<dbReference type="InterPro" id="IPR002885">
    <property type="entry name" value="PPR_rpt"/>
</dbReference>
<dbReference type="PANTHER" id="PTHR47926">
    <property type="entry name" value="PENTATRICOPEPTIDE REPEAT-CONTAINING PROTEIN"/>
    <property type="match status" value="1"/>
</dbReference>
<evidence type="ECO:0000313" key="4">
    <source>
        <dbReference type="Proteomes" id="UP001227230"/>
    </source>
</evidence>
<accession>A0ABY9DTH5</accession>
<evidence type="ECO:0000313" key="3">
    <source>
        <dbReference type="EMBL" id="WKA10256.1"/>
    </source>
</evidence>
<protein>
    <recommendedName>
        <fullName evidence="5">Pentatricopeptide repeat-containing protein</fullName>
    </recommendedName>
</protein>
<reference evidence="3 4" key="1">
    <citation type="journal article" date="2023" name="Hortic Res">
        <title>The complete reference genome for grapevine (Vitis vinifera L.) genetics and breeding.</title>
        <authorList>
            <person name="Shi X."/>
            <person name="Cao S."/>
            <person name="Wang X."/>
            <person name="Huang S."/>
            <person name="Wang Y."/>
            <person name="Liu Z."/>
            <person name="Liu W."/>
            <person name="Leng X."/>
            <person name="Peng Y."/>
            <person name="Wang N."/>
            <person name="Wang Y."/>
            <person name="Ma Z."/>
            <person name="Xu X."/>
            <person name="Zhang F."/>
            <person name="Xue H."/>
            <person name="Zhong H."/>
            <person name="Wang Y."/>
            <person name="Zhang K."/>
            <person name="Velt A."/>
            <person name="Avia K."/>
            <person name="Holtgrawe D."/>
            <person name="Grimplet J."/>
            <person name="Matus J.T."/>
            <person name="Ware D."/>
            <person name="Wu X."/>
            <person name="Wang H."/>
            <person name="Liu C."/>
            <person name="Fang Y."/>
            <person name="Rustenholz C."/>
            <person name="Cheng Z."/>
            <person name="Xiao H."/>
            <person name="Zhou Y."/>
        </authorList>
    </citation>
    <scope>NUCLEOTIDE SEQUENCE [LARGE SCALE GENOMIC DNA]</scope>
    <source>
        <strain evidence="4">cv. Pinot noir / PN40024</strain>
        <tissue evidence="3">Leaf</tissue>
    </source>
</reference>
<dbReference type="PROSITE" id="PS51375">
    <property type="entry name" value="PPR"/>
    <property type="match status" value="1"/>
</dbReference>
<dbReference type="InterPro" id="IPR011990">
    <property type="entry name" value="TPR-like_helical_dom_sf"/>
</dbReference>